<proteinExistence type="predicted"/>
<evidence type="ECO:0000313" key="2">
    <source>
        <dbReference type="Proteomes" id="UP000382436"/>
    </source>
</evidence>
<gene>
    <name evidence="1" type="ORF">BZ274_10525</name>
</gene>
<protein>
    <submittedName>
        <fullName evidence="1">Cbb3-type cytochrome oxidase assembly protein CcoS</fullName>
    </submittedName>
</protein>
<dbReference type="Proteomes" id="UP000382436">
    <property type="component" value="Unassembled WGS sequence"/>
</dbReference>
<sequence length="25" mass="3013">NDDEDALRDAIELEKRKKEALEKRK</sequence>
<evidence type="ECO:0000313" key="1">
    <source>
        <dbReference type="EMBL" id="EAJ9198579.1"/>
    </source>
</evidence>
<organism evidence="1 2">
    <name type="scientific">Campylobacter coli</name>
    <dbReference type="NCBI Taxonomy" id="195"/>
    <lineage>
        <taxon>Bacteria</taxon>
        <taxon>Pseudomonadati</taxon>
        <taxon>Campylobacterota</taxon>
        <taxon>Epsilonproteobacteria</taxon>
        <taxon>Campylobacterales</taxon>
        <taxon>Campylobacteraceae</taxon>
        <taxon>Campylobacter</taxon>
    </lineage>
</organism>
<accession>A0A690LHY5</accession>
<dbReference type="EMBL" id="AACBVJ010000165">
    <property type="protein sequence ID" value="EAJ9198579.1"/>
    <property type="molecule type" value="Genomic_DNA"/>
</dbReference>
<dbReference type="AlphaFoldDB" id="A0A690LHY5"/>
<reference evidence="1 2" key="1">
    <citation type="submission" date="2018-05" db="EMBL/GenBank/DDBJ databases">
        <authorList>
            <consortium name="PulseNet: The National Subtyping Network for Foodborne Disease Surveillance"/>
            <person name="Tarr C.L."/>
            <person name="Trees E."/>
            <person name="Katz L.S."/>
            <person name="Carleton-Romer H.A."/>
            <person name="Stroika S."/>
            <person name="Kucerova Z."/>
            <person name="Roache K.F."/>
            <person name="Sabol A.L."/>
            <person name="Besser J."/>
            <person name="Gerner-Smidt P."/>
        </authorList>
    </citation>
    <scope>NUCLEOTIDE SEQUENCE [LARGE SCALE GENOMIC DNA]</scope>
    <source>
        <strain evidence="1 2">PNUSAC001435</strain>
    </source>
</reference>
<comment type="caution">
    <text evidence="1">The sequence shown here is derived from an EMBL/GenBank/DDBJ whole genome shotgun (WGS) entry which is preliminary data.</text>
</comment>
<name>A0A690LHY5_CAMCO</name>
<feature type="non-terminal residue" evidence="1">
    <location>
        <position position="1"/>
    </location>
</feature>